<feature type="signal peptide" evidence="2">
    <location>
        <begin position="1"/>
        <end position="21"/>
    </location>
</feature>
<feature type="compositionally biased region" description="Polar residues" evidence="1">
    <location>
        <begin position="142"/>
        <end position="154"/>
    </location>
</feature>
<proteinExistence type="predicted"/>
<evidence type="ECO:0000256" key="2">
    <source>
        <dbReference type="SAM" id="SignalP"/>
    </source>
</evidence>
<sequence length="406" mass="43006">MARRKRIAVLLPALALVAVTAEWTPAVPPAQSPSTAVAAAHGHPGPHGRPGRPSQPPTSEPSAPADPSEPPVDPSNPPLDPGDPSADPSNPPLDPGDPVPSPAPSQSPGDPADLEGPTPQDYVNIRQVGRTARAPRPGRNASRGTFTSRCGRNQNGHYNPDNFIVAPGVQNGAHHLHDYVGNLTADGFSTDQSLAAGGTTCQAGDRSSYYWPVLRLRAGQDTTPHAEQSRQDGNIGRVLVPASVNLQFRGNPRSRVVAMPRFIRVITGDAKAATNGPANARSQWTCGGFTNRVTTQYPLCPRGTQVMRVLDFPSCWDGRNLDSANHRTHIVFPDAATGACPAGTRAVPQLRMTIAYNVPARVGAFALDSFPEQRHNPGTDHGDFANVMPVGLMNRAVNCINSGRRC</sequence>
<dbReference type="OrthoDB" id="581239at2"/>
<name>A0A365H1Y6_9ACTN</name>
<evidence type="ECO:0000256" key="1">
    <source>
        <dbReference type="SAM" id="MobiDB-lite"/>
    </source>
</evidence>
<dbReference type="RefSeq" id="WP_111869805.1">
    <property type="nucleotide sequence ID" value="NZ_QLYX01000010.1"/>
</dbReference>
<protein>
    <recommendedName>
        <fullName evidence="3">DUF1996 domain-containing protein</fullName>
    </recommendedName>
</protein>
<evidence type="ECO:0000259" key="3">
    <source>
        <dbReference type="Pfam" id="PF09362"/>
    </source>
</evidence>
<comment type="caution">
    <text evidence="4">The sequence shown here is derived from an EMBL/GenBank/DDBJ whole genome shotgun (WGS) entry which is preliminary data.</text>
</comment>
<feature type="domain" description="DUF1996" evidence="3">
    <location>
        <begin position="164"/>
        <end position="361"/>
    </location>
</feature>
<feature type="chain" id="PRO_5039497733" description="DUF1996 domain-containing protein" evidence="2">
    <location>
        <begin position="22"/>
        <end position="406"/>
    </location>
</feature>
<keyword evidence="2" id="KW-0732">Signal</keyword>
<evidence type="ECO:0000313" key="5">
    <source>
        <dbReference type="Proteomes" id="UP000251891"/>
    </source>
</evidence>
<accession>A0A365H1Y6</accession>
<evidence type="ECO:0000313" key="4">
    <source>
        <dbReference type="EMBL" id="RAY13111.1"/>
    </source>
</evidence>
<dbReference type="AlphaFoldDB" id="A0A365H1Y6"/>
<feature type="region of interest" description="Disordered" evidence="1">
    <location>
        <begin position="27"/>
        <end position="154"/>
    </location>
</feature>
<dbReference type="Pfam" id="PF09362">
    <property type="entry name" value="DUF1996"/>
    <property type="match status" value="1"/>
</dbReference>
<dbReference type="Proteomes" id="UP000251891">
    <property type="component" value="Unassembled WGS sequence"/>
</dbReference>
<feature type="compositionally biased region" description="Pro residues" evidence="1">
    <location>
        <begin position="67"/>
        <end position="81"/>
    </location>
</feature>
<dbReference type="PANTHER" id="PTHR43662:SF3">
    <property type="entry name" value="DOMAIN PROTEIN, PUTATIVE (AFU_ORTHOLOGUE AFUA_6G11970)-RELATED"/>
    <property type="match status" value="1"/>
</dbReference>
<organism evidence="4 5">
    <name type="scientific">Actinomadura craniellae</name>
    <dbReference type="NCBI Taxonomy" id="2231787"/>
    <lineage>
        <taxon>Bacteria</taxon>
        <taxon>Bacillati</taxon>
        <taxon>Actinomycetota</taxon>
        <taxon>Actinomycetes</taxon>
        <taxon>Streptosporangiales</taxon>
        <taxon>Thermomonosporaceae</taxon>
        <taxon>Actinomadura</taxon>
    </lineage>
</organism>
<dbReference type="PANTHER" id="PTHR43662">
    <property type="match status" value="1"/>
</dbReference>
<gene>
    <name evidence="4" type="ORF">DPM19_21705</name>
</gene>
<keyword evidence="5" id="KW-1185">Reference proteome</keyword>
<dbReference type="InterPro" id="IPR018535">
    <property type="entry name" value="DUF1996"/>
</dbReference>
<dbReference type="EMBL" id="QLYX01000010">
    <property type="protein sequence ID" value="RAY13111.1"/>
    <property type="molecule type" value="Genomic_DNA"/>
</dbReference>
<feature type="compositionally biased region" description="Pro residues" evidence="1">
    <location>
        <begin position="89"/>
        <end position="105"/>
    </location>
</feature>
<reference evidence="4 5" key="1">
    <citation type="submission" date="2018-06" db="EMBL/GenBank/DDBJ databases">
        <title>Actinomadura craniellae sp. nov. isolated from marine sponge Craniella sp.</title>
        <authorList>
            <person name="Li L."/>
            <person name="Xu Q.H."/>
            <person name="Lin H.W."/>
            <person name="Lu Y.H."/>
        </authorList>
    </citation>
    <scope>NUCLEOTIDE SEQUENCE [LARGE SCALE GENOMIC DNA]</scope>
    <source>
        <strain evidence="4 5">LHW63021</strain>
    </source>
</reference>